<dbReference type="STRING" id="504805.SAMN05421505_10959"/>
<name>A0A1G7Y0X2_9ACTN</name>
<feature type="region of interest" description="Disordered" evidence="1">
    <location>
        <begin position="48"/>
        <end position="67"/>
    </location>
</feature>
<organism evidence="2 3">
    <name type="scientific">Sinosporangium album</name>
    <dbReference type="NCBI Taxonomy" id="504805"/>
    <lineage>
        <taxon>Bacteria</taxon>
        <taxon>Bacillati</taxon>
        <taxon>Actinomycetota</taxon>
        <taxon>Actinomycetes</taxon>
        <taxon>Streptosporangiales</taxon>
        <taxon>Streptosporangiaceae</taxon>
        <taxon>Sinosporangium</taxon>
    </lineage>
</organism>
<dbReference type="RefSeq" id="WP_093170393.1">
    <property type="nucleotide sequence ID" value="NZ_FNCN01000009.1"/>
</dbReference>
<sequence>MAQPSGGRRGIAFAGLVVMLAAVGIYLTFAQDGGTPADEPASVGRTVAGAEGEEGGGDTLPPVPAPTGSLPPFDIYSYLPMSREELASAADVAERFVGEHGTYSYQDDPEARARRLTAYTTGELGTLLTRTVTAPGTVERDRADQVVSRATGKLKEIRKVDHTSVIFIVLGTETVESKNGPAERAEEYAVTLTQVGDEWRVFDLQSAEAGQEGDNEH</sequence>
<evidence type="ECO:0000313" key="3">
    <source>
        <dbReference type="Proteomes" id="UP000198923"/>
    </source>
</evidence>
<dbReference type="AlphaFoldDB" id="A0A1G7Y0X2"/>
<accession>A0A1G7Y0X2</accession>
<dbReference type="Proteomes" id="UP000198923">
    <property type="component" value="Unassembled WGS sequence"/>
</dbReference>
<evidence type="ECO:0000256" key="1">
    <source>
        <dbReference type="SAM" id="MobiDB-lite"/>
    </source>
</evidence>
<gene>
    <name evidence="2" type="ORF">SAMN05421505_10959</name>
</gene>
<evidence type="ECO:0000313" key="2">
    <source>
        <dbReference type="EMBL" id="SDG90098.1"/>
    </source>
</evidence>
<reference evidence="2 3" key="1">
    <citation type="submission" date="2016-10" db="EMBL/GenBank/DDBJ databases">
        <authorList>
            <person name="de Groot N.N."/>
        </authorList>
    </citation>
    <scope>NUCLEOTIDE SEQUENCE [LARGE SCALE GENOMIC DNA]</scope>
    <source>
        <strain evidence="2 3">CPCC 201354</strain>
    </source>
</reference>
<protein>
    <recommendedName>
        <fullName evidence="4">Mce-associated membrane protein</fullName>
    </recommendedName>
</protein>
<proteinExistence type="predicted"/>
<keyword evidence="3" id="KW-1185">Reference proteome</keyword>
<dbReference type="OrthoDB" id="3542492at2"/>
<dbReference type="EMBL" id="FNCN01000009">
    <property type="protein sequence ID" value="SDG90098.1"/>
    <property type="molecule type" value="Genomic_DNA"/>
</dbReference>
<evidence type="ECO:0008006" key="4">
    <source>
        <dbReference type="Google" id="ProtNLM"/>
    </source>
</evidence>